<comment type="caution">
    <text evidence="11">The sequence shown here is derived from an EMBL/GenBank/DDBJ whole genome shotgun (WGS) entry which is preliminary data.</text>
</comment>
<dbReference type="Pfam" id="PF01545">
    <property type="entry name" value="Cation_efflux"/>
    <property type="match status" value="1"/>
</dbReference>
<dbReference type="NCBIfam" id="TIGR01297">
    <property type="entry name" value="CDF"/>
    <property type="match status" value="1"/>
</dbReference>
<gene>
    <name evidence="11" type="ORF">GKQ77_02235</name>
</gene>
<dbReference type="InterPro" id="IPR050681">
    <property type="entry name" value="CDF/SLC30A"/>
</dbReference>
<feature type="transmembrane region" description="Helical" evidence="8">
    <location>
        <begin position="195"/>
        <end position="212"/>
    </location>
</feature>
<dbReference type="InterPro" id="IPR002524">
    <property type="entry name" value="Cation_efflux"/>
</dbReference>
<dbReference type="Proteomes" id="UP001197114">
    <property type="component" value="Unassembled WGS sequence"/>
</dbReference>
<evidence type="ECO:0000256" key="2">
    <source>
        <dbReference type="ARBA" id="ARBA00008873"/>
    </source>
</evidence>
<dbReference type="Gene3D" id="1.20.1510.10">
    <property type="entry name" value="Cation efflux protein transmembrane domain"/>
    <property type="match status" value="1"/>
</dbReference>
<dbReference type="PANTHER" id="PTHR11562">
    <property type="entry name" value="CATION EFFLUX PROTEIN/ ZINC TRANSPORTER"/>
    <property type="match status" value="1"/>
</dbReference>
<name>A0ABS6YG50_9ACTN</name>
<keyword evidence="6" id="KW-0406">Ion transport</keyword>
<dbReference type="Pfam" id="PF16916">
    <property type="entry name" value="ZT_dimer"/>
    <property type="match status" value="1"/>
</dbReference>
<protein>
    <submittedName>
        <fullName evidence="11">Cation diffusion facilitator family transporter</fullName>
    </submittedName>
</protein>
<comment type="similarity">
    <text evidence="2">Belongs to the cation diffusion facilitator (CDF) transporter (TC 2.A.4) family. SLC30A subfamily.</text>
</comment>
<feature type="transmembrane region" description="Helical" evidence="8">
    <location>
        <begin position="130"/>
        <end position="150"/>
    </location>
</feature>
<evidence type="ECO:0000313" key="12">
    <source>
        <dbReference type="Proteomes" id="UP001197114"/>
    </source>
</evidence>
<reference evidence="11 12" key="1">
    <citation type="submission" date="2019-11" db="EMBL/GenBank/DDBJ databases">
        <authorList>
            <person name="Ay H."/>
        </authorList>
    </citation>
    <scope>NUCLEOTIDE SEQUENCE [LARGE SCALE GENOMIC DNA]</scope>
    <source>
        <strain evidence="11 12">BG9H</strain>
    </source>
</reference>
<feature type="domain" description="Cation efflux protein cytoplasmic" evidence="10">
    <location>
        <begin position="224"/>
        <end position="302"/>
    </location>
</feature>
<keyword evidence="12" id="KW-1185">Reference proteome</keyword>
<organism evidence="11 12">
    <name type="scientific">Streptomyces anatolicus</name>
    <dbReference type="NCBI Taxonomy" id="2675858"/>
    <lineage>
        <taxon>Bacteria</taxon>
        <taxon>Bacillati</taxon>
        <taxon>Actinomycetota</taxon>
        <taxon>Actinomycetes</taxon>
        <taxon>Kitasatosporales</taxon>
        <taxon>Streptomycetaceae</taxon>
        <taxon>Streptomyces</taxon>
    </lineage>
</organism>
<dbReference type="PANTHER" id="PTHR11562:SF17">
    <property type="entry name" value="RE54080P-RELATED"/>
    <property type="match status" value="1"/>
</dbReference>
<dbReference type="EMBL" id="WMBF01000008">
    <property type="protein sequence ID" value="MBW5420389.1"/>
    <property type="molecule type" value="Genomic_DNA"/>
</dbReference>
<accession>A0ABS6YG50</accession>
<dbReference type="InterPro" id="IPR036837">
    <property type="entry name" value="Cation_efflux_CTD_sf"/>
</dbReference>
<evidence type="ECO:0000256" key="7">
    <source>
        <dbReference type="ARBA" id="ARBA00023136"/>
    </source>
</evidence>
<evidence type="ECO:0000256" key="5">
    <source>
        <dbReference type="ARBA" id="ARBA00022989"/>
    </source>
</evidence>
<feature type="transmembrane region" description="Helical" evidence="8">
    <location>
        <begin position="29"/>
        <end position="53"/>
    </location>
</feature>
<dbReference type="SUPFAM" id="SSF160240">
    <property type="entry name" value="Cation efflux protein cytoplasmic domain-like"/>
    <property type="match status" value="1"/>
</dbReference>
<dbReference type="RefSeq" id="WP_219686894.1">
    <property type="nucleotide sequence ID" value="NZ_WMBF01000008.1"/>
</dbReference>
<keyword evidence="3" id="KW-0813">Transport</keyword>
<feature type="transmembrane region" description="Helical" evidence="8">
    <location>
        <begin position="91"/>
        <end position="118"/>
    </location>
</feature>
<proteinExistence type="inferred from homology"/>
<keyword evidence="7 8" id="KW-0472">Membrane</keyword>
<evidence type="ECO:0000259" key="9">
    <source>
        <dbReference type="Pfam" id="PF01545"/>
    </source>
</evidence>
<dbReference type="InterPro" id="IPR058533">
    <property type="entry name" value="Cation_efflux_TM"/>
</dbReference>
<evidence type="ECO:0000256" key="6">
    <source>
        <dbReference type="ARBA" id="ARBA00023065"/>
    </source>
</evidence>
<dbReference type="SUPFAM" id="SSF161111">
    <property type="entry name" value="Cation efflux protein transmembrane domain-like"/>
    <property type="match status" value="1"/>
</dbReference>
<dbReference type="InterPro" id="IPR027470">
    <property type="entry name" value="Cation_efflux_CTD"/>
</dbReference>
<feature type="transmembrane region" description="Helical" evidence="8">
    <location>
        <begin position="59"/>
        <end position="79"/>
    </location>
</feature>
<feature type="domain" description="Cation efflux protein transmembrane" evidence="9">
    <location>
        <begin position="34"/>
        <end position="220"/>
    </location>
</feature>
<feature type="transmembrane region" description="Helical" evidence="8">
    <location>
        <begin position="171"/>
        <end position="189"/>
    </location>
</feature>
<dbReference type="InterPro" id="IPR027469">
    <property type="entry name" value="Cation_efflux_TMD_sf"/>
</dbReference>
<keyword evidence="5 8" id="KW-1133">Transmembrane helix</keyword>
<keyword evidence="4 8" id="KW-0812">Transmembrane</keyword>
<evidence type="ECO:0000313" key="11">
    <source>
        <dbReference type="EMBL" id="MBW5420389.1"/>
    </source>
</evidence>
<comment type="subcellular location">
    <subcellularLocation>
        <location evidence="1">Membrane</location>
        <topology evidence="1">Multi-pass membrane protein</topology>
    </subcellularLocation>
</comment>
<evidence type="ECO:0000259" key="10">
    <source>
        <dbReference type="Pfam" id="PF16916"/>
    </source>
</evidence>
<evidence type="ECO:0000256" key="8">
    <source>
        <dbReference type="SAM" id="Phobius"/>
    </source>
</evidence>
<sequence length="313" mass="32545">MGHDHGPSTAATGGTATGGTLSGTYRRKLLWTIGISASITVIQVVGALLSGSLALLADAAHSLTDAVGVSLALGAITLAQRAPTPRRTFGFYRVEIFSAVLNALLLVAIFGWVLWSAIGRFSEPVEVKGGLMFAVAVGGLLANLVGLWLLRDAKEKSLNLRGAYLEVLGDALGSVAVIAGGLIILLTGWQAADPIASIVIGVLIVPRAYGLLRESVHVLLEATPQDVDLGEVRRHLLAQPGVRAVHDLHGWTVTSGMPVLTAHVVVTDAALASGYGDLLARLQRCVAGHFDVAHSTLQLEPEGHAEEGGALHI</sequence>
<evidence type="ECO:0000256" key="1">
    <source>
        <dbReference type="ARBA" id="ARBA00004141"/>
    </source>
</evidence>
<evidence type="ECO:0000256" key="3">
    <source>
        <dbReference type="ARBA" id="ARBA00022448"/>
    </source>
</evidence>
<evidence type="ECO:0000256" key="4">
    <source>
        <dbReference type="ARBA" id="ARBA00022692"/>
    </source>
</evidence>